<dbReference type="PROSITE" id="PS51352">
    <property type="entry name" value="THIOREDOXIN_2"/>
    <property type="match status" value="1"/>
</dbReference>
<accession>A0A934KCT7</accession>
<dbReference type="InterPro" id="IPR013766">
    <property type="entry name" value="Thioredoxin_domain"/>
</dbReference>
<dbReference type="Proteomes" id="UP000620075">
    <property type="component" value="Unassembled WGS sequence"/>
</dbReference>
<comment type="caution">
    <text evidence="2">The sequence shown here is derived from an EMBL/GenBank/DDBJ whole genome shotgun (WGS) entry which is preliminary data.</text>
</comment>
<dbReference type="AlphaFoldDB" id="A0A934KCT7"/>
<dbReference type="PANTHER" id="PTHR42852">
    <property type="entry name" value="THIOL:DISULFIDE INTERCHANGE PROTEIN DSBE"/>
    <property type="match status" value="1"/>
</dbReference>
<protein>
    <submittedName>
        <fullName evidence="2">TlpA family protein disulfide reductase</fullName>
    </submittedName>
</protein>
<dbReference type="GO" id="GO:0016491">
    <property type="term" value="F:oxidoreductase activity"/>
    <property type="evidence" value="ECO:0007669"/>
    <property type="project" value="InterPro"/>
</dbReference>
<dbReference type="EMBL" id="JAEKNQ010000053">
    <property type="protein sequence ID" value="MBJ7604104.1"/>
    <property type="molecule type" value="Genomic_DNA"/>
</dbReference>
<name>A0A934KCT7_9BACT</name>
<dbReference type="Gene3D" id="3.40.30.10">
    <property type="entry name" value="Glutaredoxin"/>
    <property type="match status" value="1"/>
</dbReference>
<proteinExistence type="predicted"/>
<feature type="domain" description="Thioredoxin" evidence="1">
    <location>
        <begin position="174"/>
        <end position="293"/>
    </location>
</feature>
<evidence type="ECO:0000313" key="3">
    <source>
        <dbReference type="Proteomes" id="UP000620075"/>
    </source>
</evidence>
<dbReference type="SUPFAM" id="SSF52833">
    <property type="entry name" value="Thioredoxin-like"/>
    <property type="match status" value="1"/>
</dbReference>
<gene>
    <name evidence="2" type="ORF">JF888_13070</name>
</gene>
<dbReference type="InterPro" id="IPR050553">
    <property type="entry name" value="Thioredoxin_ResA/DsbE_sf"/>
</dbReference>
<dbReference type="InterPro" id="IPR036249">
    <property type="entry name" value="Thioredoxin-like_sf"/>
</dbReference>
<dbReference type="CDD" id="cd02966">
    <property type="entry name" value="TlpA_like_family"/>
    <property type="match status" value="1"/>
</dbReference>
<sequence length="306" mass="31579">MLAASGLAACGAGGQAPKTEALPAGFSLKDENGLGFQVGLPQGWRESDRTAQGVTFSDGASGVVLVAFDQAISSNLDDAGRHALLDLTQGGGLSRVTESNKTVDGRPAKRFDGSFGAGGGVQEMDAVITLSGDRVWSLVLVGPTERVQADQKPFAGMLQSFHVKGVQASAAPKAAAGLPAPTFPALSSVPLRNHPVVLNFFATWCVDCQTELPLLRDRAAADRGRYAVLLIDAQETQPGSVAAYLKNLGVSFPVAYDSDGKIAASYGLPGVPTSYFLDSKHVLRTAAVGKLDAERLQAGLKAAGAA</sequence>
<organism evidence="2 3">
    <name type="scientific">Candidatus Dormiibacter inghamiae</name>
    <dbReference type="NCBI Taxonomy" id="3127013"/>
    <lineage>
        <taxon>Bacteria</taxon>
        <taxon>Bacillati</taxon>
        <taxon>Candidatus Dormiibacterota</taxon>
        <taxon>Candidatus Dormibacteria</taxon>
        <taxon>Candidatus Dormibacterales</taxon>
        <taxon>Candidatus Dormibacteraceae</taxon>
        <taxon>Candidatus Dormiibacter</taxon>
    </lineage>
</organism>
<reference evidence="2 3" key="1">
    <citation type="submission" date="2020-10" db="EMBL/GenBank/DDBJ databases">
        <title>Ca. Dormibacterota MAGs.</title>
        <authorList>
            <person name="Montgomery K."/>
        </authorList>
    </citation>
    <scope>NUCLEOTIDE SEQUENCE [LARGE SCALE GENOMIC DNA]</scope>
    <source>
        <strain evidence="2">SC8811_S16_3</strain>
    </source>
</reference>
<evidence type="ECO:0000259" key="1">
    <source>
        <dbReference type="PROSITE" id="PS51352"/>
    </source>
</evidence>
<evidence type="ECO:0000313" key="2">
    <source>
        <dbReference type="EMBL" id="MBJ7604104.1"/>
    </source>
</evidence>
<dbReference type="PANTHER" id="PTHR42852:SF13">
    <property type="entry name" value="PROTEIN DIPZ"/>
    <property type="match status" value="1"/>
</dbReference>
<dbReference type="GO" id="GO:0016209">
    <property type="term" value="F:antioxidant activity"/>
    <property type="evidence" value="ECO:0007669"/>
    <property type="project" value="InterPro"/>
</dbReference>
<dbReference type="Gene3D" id="3.40.1000.10">
    <property type="entry name" value="Mog1/PsbP, alpha/beta/alpha sandwich"/>
    <property type="match status" value="1"/>
</dbReference>
<dbReference type="RefSeq" id="WP_338181179.1">
    <property type="nucleotide sequence ID" value="NZ_JAEKNQ010000053.1"/>
</dbReference>
<dbReference type="InterPro" id="IPR000866">
    <property type="entry name" value="AhpC/TSA"/>
</dbReference>
<dbReference type="Pfam" id="PF00578">
    <property type="entry name" value="AhpC-TSA"/>
    <property type="match status" value="1"/>
</dbReference>